<sequence>MCSVGARATRAPRCLGVAVFSGARYTSGERASSHRGRGARPVSTSAGPIDVTFTAPIGVDVKGDLWSCIEVPGSVELFGTAKAVKVVGTVDDEPVTAGLMPTGSGGHMLSVSAKLRKKLGKELRDQVTVHLSERLT</sequence>
<name>A0A2U1TCJ5_9MICO</name>
<dbReference type="Proteomes" id="UP000244962">
    <property type="component" value="Unassembled WGS sequence"/>
</dbReference>
<dbReference type="Pfam" id="PF08922">
    <property type="entry name" value="DUF1905"/>
    <property type="match status" value="1"/>
</dbReference>
<proteinExistence type="predicted"/>
<dbReference type="SUPFAM" id="SSF141694">
    <property type="entry name" value="AF2212/PG0164-like"/>
    <property type="match status" value="1"/>
</dbReference>
<evidence type="ECO:0000313" key="1">
    <source>
        <dbReference type="EMBL" id="PWC06596.1"/>
    </source>
</evidence>
<evidence type="ECO:0008006" key="3">
    <source>
        <dbReference type="Google" id="ProtNLM"/>
    </source>
</evidence>
<gene>
    <name evidence="1" type="ORF">DF223_10005</name>
</gene>
<dbReference type="InterPro" id="IPR015018">
    <property type="entry name" value="DUF1905"/>
</dbReference>
<comment type="caution">
    <text evidence="1">The sequence shown here is derived from an EMBL/GenBank/DDBJ whole genome shotgun (WGS) entry which is preliminary data.</text>
</comment>
<reference evidence="2" key="1">
    <citation type="submission" date="2018-04" db="EMBL/GenBank/DDBJ databases">
        <authorList>
            <person name="Liu S."/>
            <person name="Wang Z."/>
            <person name="Li J."/>
        </authorList>
    </citation>
    <scope>NUCLEOTIDE SEQUENCE [LARGE SCALE GENOMIC DNA]</scope>
    <source>
        <strain evidence="2">622</strain>
    </source>
</reference>
<dbReference type="Gene3D" id="2.40.30.100">
    <property type="entry name" value="AF2212/PG0164-like"/>
    <property type="match status" value="1"/>
</dbReference>
<accession>A0A2U1TCJ5</accession>
<dbReference type="InterPro" id="IPR037079">
    <property type="entry name" value="AF2212/PG0164-like_sf"/>
</dbReference>
<dbReference type="EMBL" id="QEFB01000011">
    <property type="protein sequence ID" value="PWC06596.1"/>
    <property type="molecule type" value="Genomic_DNA"/>
</dbReference>
<evidence type="ECO:0000313" key="2">
    <source>
        <dbReference type="Proteomes" id="UP000244962"/>
    </source>
</evidence>
<keyword evidence="2" id="KW-1185">Reference proteome</keyword>
<protein>
    <recommendedName>
        <fullName evidence="3">DUF1905 domain-containing protein</fullName>
    </recommendedName>
</protein>
<organism evidence="1 2">
    <name type="scientific">Mycetocola zhujimingii</name>
    <dbReference type="NCBI Taxonomy" id="2079792"/>
    <lineage>
        <taxon>Bacteria</taxon>
        <taxon>Bacillati</taxon>
        <taxon>Actinomycetota</taxon>
        <taxon>Actinomycetes</taxon>
        <taxon>Micrococcales</taxon>
        <taxon>Microbacteriaceae</taxon>
        <taxon>Mycetocola</taxon>
    </lineage>
</organism>
<dbReference type="AlphaFoldDB" id="A0A2U1TCJ5"/>